<keyword evidence="4" id="KW-0234">DNA repair</keyword>
<dbReference type="GO" id="GO:0006281">
    <property type="term" value="P:DNA repair"/>
    <property type="evidence" value="ECO:0007669"/>
    <property type="project" value="UniProtKB-KW"/>
</dbReference>
<dbReference type="EMBL" id="CAFBPB010000039">
    <property type="protein sequence ID" value="CAB5000841.1"/>
    <property type="molecule type" value="Genomic_DNA"/>
</dbReference>
<dbReference type="GO" id="GO:0009378">
    <property type="term" value="F:four-way junction helicase activity"/>
    <property type="evidence" value="ECO:0007669"/>
    <property type="project" value="InterPro"/>
</dbReference>
<dbReference type="Gene3D" id="1.10.8.10">
    <property type="entry name" value="DNA helicase RuvA subunit, C-terminal domain"/>
    <property type="match status" value="1"/>
</dbReference>
<dbReference type="AlphaFoldDB" id="A0A6J7J6Z3"/>
<name>A0A6J7J6Z3_9ZZZZ</name>
<dbReference type="InterPro" id="IPR012340">
    <property type="entry name" value="NA-bd_OB-fold"/>
</dbReference>
<dbReference type="InterPro" id="IPR000085">
    <property type="entry name" value="RuvA"/>
</dbReference>
<feature type="domain" description="Helix-hairpin-helix DNA-binding motif class 1" evidence="5">
    <location>
        <begin position="107"/>
        <end position="126"/>
    </location>
</feature>
<evidence type="ECO:0000259" key="5">
    <source>
        <dbReference type="SMART" id="SM00278"/>
    </source>
</evidence>
<dbReference type="InterPro" id="IPR013849">
    <property type="entry name" value="DNA_helicase_Holl-junc_RuvA_I"/>
</dbReference>
<reference evidence="6" key="1">
    <citation type="submission" date="2020-05" db="EMBL/GenBank/DDBJ databases">
        <authorList>
            <person name="Chiriac C."/>
            <person name="Salcher M."/>
            <person name="Ghai R."/>
            <person name="Kavagutti S V."/>
        </authorList>
    </citation>
    <scope>NUCLEOTIDE SEQUENCE</scope>
</reference>
<evidence type="ECO:0000313" key="7">
    <source>
        <dbReference type="EMBL" id="CAB5000841.1"/>
    </source>
</evidence>
<dbReference type="Gene3D" id="1.10.150.20">
    <property type="entry name" value="5' to 3' exonuclease, C-terminal subdomain"/>
    <property type="match status" value="1"/>
</dbReference>
<organism evidence="6">
    <name type="scientific">freshwater metagenome</name>
    <dbReference type="NCBI Taxonomy" id="449393"/>
    <lineage>
        <taxon>unclassified sequences</taxon>
        <taxon>metagenomes</taxon>
        <taxon>ecological metagenomes</taxon>
    </lineage>
</organism>
<sequence length="202" mass="21197">MIASLSGQIRNIAMDSCVVEVSGIGIKVLITPATSREISLGSAATFFTSLIVREDSLTLFGFLNETERNTFELLQTVAGIGPKVAMGIVATLAPEELTRAIAAEDLATLERIPGIGKKGAQRLVLELKGKLSLSHNDSHVLPTSAPWRNSLQGALSTLGYTPKDADNAVSVLASALAKEGVAPESMELGDLLKRVLTQGGSK</sequence>
<dbReference type="NCBIfam" id="TIGR00084">
    <property type="entry name" value="ruvA"/>
    <property type="match status" value="1"/>
</dbReference>
<protein>
    <submittedName>
        <fullName evidence="6">Unannotated protein</fullName>
    </submittedName>
</protein>
<proteinExistence type="inferred from homology"/>
<evidence type="ECO:0000256" key="1">
    <source>
        <dbReference type="ARBA" id="ARBA00022490"/>
    </source>
</evidence>
<dbReference type="Pfam" id="PF14520">
    <property type="entry name" value="HHH_5"/>
    <property type="match status" value="1"/>
</dbReference>
<accession>A0A6J7J6Z3</accession>
<dbReference type="GO" id="GO:0003677">
    <property type="term" value="F:DNA binding"/>
    <property type="evidence" value="ECO:0007669"/>
    <property type="project" value="UniProtKB-KW"/>
</dbReference>
<gene>
    <name evidence="6" type="ORF">UFOPK3774_00488</name>
    <name evidence="7" type="ORF">UFOPK4049_00426</name>
</gene>
<dbReference type="Gene3D" id="2.40.50.140">
    <property type="entry name" value="Nucleic acid-binding proteins"/>
    <property type="match status" value="1"/>
</dbReference>
<keyword evidence="1" id="KW-0963">Cytoplasm</keyword>
<evidence type="ECO:0000313" key="6">
    <source>
        <dbReference type="EMBL" id="CAB4938437.1"/>
    </source>
</evidence>
<dbReference type="SUPFAM" id="SSF47781">
    <property type="entry name" value="RuvA domain 2-like"/>
    <property type="match status" value="1"/>
</dbReference>
<keyword evidence="3" id="KW-0238">DNA-binding</keyword>
<evidence type="ECO:0000256" key="3">
    <source>
        <dbReference type="ARBA" id="ARBA00023125"/>
    </source>
</evidence>
<dbReference type="InterPro" id="IPR003583">
    <property type="entry name" value="Hlx-hairpin-Hlx_DNA-bd_motif"/>
</dbReference>
<dbReference type="GO" id="GO:0006310">
    <property type="term" value="P:DNA recombination"/>
    <property type="evidence" value="ECO:0007669"/>
    <property type="project" value="InterPro"/>
</dbReference>
<dbReference type="HAMAP" id="MF_00031">
    <property type="entry name" value="DNA_HJ_migration_RuvA"/>
    <property type="match status" value="1"/>
</dbReference>
<evidence type="ECO:0000256" key="2">
    <source>
        <dbReference type="ARBA" id="ARBA00022763"/>
    </source>
</evidence>
<dbReference type="EMBL" id="CAFBNG010000068">
    <property type="protein sequence ID" value="CAB4938437.1"/>
    <property type="molecule type" value="Genomic_DNA"/>
</dbReference>
<feature type="domain" description="Helix-hairpin-helix DNA-binding motif class 1" evidence="5">
    <location>
        <begin position="72"/>
        <end position="91"/>
    </location>
</feature>
<dbReference type="InterPro" id="IPR010994">
    <property type="entry name" value="RuvA_2-like"/>
</dbReference>
<keyword evidence="2" id="KW-0227">DNA damage</keyword>
<dbReference type="Pfam" id="PF01330">
    <property type="entry name" value="RuvA_N"/>
    <property type="match status" value="1"/>
</dbReference>
<evidence type="ECO:0000256" key="4">
    <source>
        <dbReference type="ARBA" id="ARBA00023204"/>
    </source>
</evidence>
<dbReference type="GO" id="GO:0005524">
    <property type="term" value="F:ATP binding"/>
    <property type="evidence" value="ECO:0007669"/>
    <property type="project" value="InterPro"/>
</dbReference>
<dbReference type="SUPFAM" id="SSF50249">
    <property type="entry name" value="Nucleic acid-binding proteins"/>
    <property type="match status" value="1"/>
</dbReference>
<dbReference type="SMART" id="SM00278">
    <property type="entry name" value="HhH1"/>
    <property type="match status" value="2"/>
</dbReference>